<feature type="transmembrane region" description="Helical" evidence="1">
    <location>
        <begin position="396"/>
        <end position="425"/>
    </location>
</feature>
<dbReference type="Gene3D" id="1.10.287.210">
    <property type="match status" value="1"/>
</dbReference>
<keyword evidence="1" id="KW-0472">Membrane</keyword>
<dbReference type="InterPro" id="IPR018154">
    <property type="entry name" value="TLV/ENV_coat_polyprotein"/>
</dbReference>
<evidence type="ECO:0000256" key="1">
    <source>
        <dbReference type="SAM" id="Phobius"/>
    </source>
</evidence>
<reference evidence="3" key="3">
    <citation type="submission" date="2025-09" db="UniProtKB">
        <authorList>
            <consortium name="Ensembl"/>
        </authorList>
    </citation>
    <scope>IDENTIFICATION</scope>
</reference>
<dbReference type="OMA" id="KSSCWIC"/>
<evidence type="ECO:0000313" key="3">
    <source>
        <dbReference type="Ensembl" id="ENSCHIP00000010383.1"/>
    </source>
</evidence>
<sequence>MGLITYVSLLLLTPNILSLPFDPPDNAFLSWAHSYAAFHNRSNCWVCGTLPSSSVEGFPWWASPLQGKDFRQVCKYLRQQFHAMPLHLMTSTNPKVDWCSTLYFNYGHNVAFNFDYTLSRFNDYFATHKANRPRSNGFLPDVYQIWDEVMWLTPERGRLISTAPICREQTEPSPKVSQRLNYNDWKQLGFLPQERCNVIIPMFSDPSSGTDWDWISQSCWLAPNGTYWICGSYLWAWLPPGWIGRCTLGLAFTLSFIFSELPEKPANLPHLKTRWARSVFHWYDYLAAVFVPSLGTTDVMLRVDALTNFTQQALQDSQKAISALNVVLQNRLALDILTAAQGGTCAIIHTQCCPYIPGMSTKVTHFTKHKNEMIEAMDTPEASIASLWETLSSSPWWTTILITIILIVLFLLFALCICNCITGFVSSHMKAFKLQMVAQTPATVAAASSYYLGPLDQISSI</sequence>
<evidence type="ECO:0000313" key="4">
    <source>
        <dbReference type="Proteomes" id="UP000291000"/>
    </source>
</evidence>
<dbReference type="AlphaFoldDB" id="A0A452EEV2"/>
<feature type="signal peptide" evidence="2">
    <location>
        <begin position="1"/>
        <end position="18"/>
    </location>
</feature>
<protein>
    <recommendedName>
        <fullName evidence="5">Envelope protein syncytin-Car1</fullName>
    </recommendedName>
</protein>
<dbReference type="Bgee" id="ENSCHIG00000012934">
    <property type="expression patterns" value="Expressed in liver and 2 other cell types or tissues"/>
</dbReference>
<reference evidence="4" key="1">
    <citation type="submission" date="2016-04" db="EMBL/GenBank/DDBJ databases">
        <title>Polished mammalian reference genomes with single-molecule sequencing and chromosome conformation capture applied to the Capra hircus genome.</title>
        <authorList>
            <person name="Bickhart D.M."/>
            <person name="Koren S."/>
            <person name="Rosen B."/>
            <person name="Hastie A."/>
            <person name="Liachko I."/>
            <person name="Sullivan S.T."/>
            <person name="Burton J."/>
            <person name="Sayre B.L."/>
            <person name="Huson H.J."/>
            <person name="Lee J."/>
            <person name="Lam E."/>
            <person name="Kelley C.M."/>
            <person name="Hutchison J.L."/>
            <person name="Zhou Y."/>
            <person name="Sun J."/>
            <person name="Crisa A."/>
            <person name="Schwartz J.C."/>
            <person name="Hammond J.A."/>
            <person name="Schroeder S.G."/>
            <person name="Liu G.E."/>
            <person name="Dunham M."/>
            <person name="Shendure J."/>
            <person name="Sonstegard T.S."/>
            <person name="Phillippy A.M."/>
            <person name="Van Tassell C.P."/>
            <person name="Smith T.P."/>
        </authorList>
    </citation>
    <scope>NUCLEOTIDE SEQUENCE [LARGE SCALE GENOMIC DNA]</scope>
</reference>
<organism evidence="3 4">
    <name type="scientific">Capra hircus</name>
    <name type="common">Goat</name>
    <dbReference type="NCBI Taxonomy" id="9925"/>
    <lineage>
        <taxon>Eukaryota</taxon>
        <taxon>Metazoa</taxon>
        <taxon>Chordata</taxon>
        <taxon>Craniata</taxon>
        <taxon>Vertebrata</taxon>
        <taxon>Euteleostomi</taxon>
        <taxon>Mammalia</taxon>
        <taxon>Eutheria</taxon>
        <taxon>Laurasiatheria</taxon>
        <taxon>Artiodactyla</taxon>
        <taxon>Ruminantia</taxon>
        <taxon>Pecora</taxon>
        <taxon>Bovidae</taxon>
        <taxon>Caprinae</taxon>
        <taxon>Capra</taxon>
    </lineage>
</organism>
<dbReference type="PANTHER" id="PTHR10424:SF8">
    <property type="entry name" value="ENDOGENOUS RETROVIRUS GROUP PABLB MEMBER 1 ENV POLYPROTEIN"/>
    <property type="match status" value="1"/>
</dbReference>
<keyword evidence="1" id="KW-0812">Transmembrane</keyword>
<dbReference type="PANTHER" id="PTHR10424">
    <property type="entry name" value="VIRAL ENVELOPE PROTEIN"/>
    <property type="match status" value="1"/>
</dbReference>
<dbReference type="Pfam" id="PF00429">
    <property type="entry name" value="TLV_coat"/>
    <property type="match status" value="1"/>
</dbReference>
<proteinExistence type="predicted"/>
<keyword evidence="4" id="KW-1185">Reference proteome</keyword>
<keyword evidence="1" id="KW-1133">Transmembrane helix</keyword>
<dbReference type="SUPFAM" id="SSF58069">
    <property type="entry name" value="Virus ectodomain"/>
    <property type="match status" value="1"/>
</dbReference>
<keyword evidence="2" id="KW-0732">Signal</keyword>
<feature type="chain" id="PRO_5019494769" description="Envelope protein syncytin-Car1" evidence="2">
    <location>
        <begin position="19"/>
        <end position="461"/>
    </location>
</feature>
<accession>A0A452EEV2</accession>
<dbReference type="Proteomes" id="UP000291000">
    <property type="component" value="Unassembled WGS sequence"/>
</dbReference>
<name>A0A452EEV2_CAPHI</name>
<dbReference type="Ensembl" id="ENSCHIT00000018161.1">
    <property type="protein sequence ID" value="ENSCHIP00000010383.1"/>
    <property type="gene ID" value="ENSCHIG00000012934.1"/>
</dbReference>
<dbReference type="STRING" id="9925.ENSCHIP00000010383"/>
<evidence type="ECO:0000256" key="2">
    <source>
        <dbReference type="SAM" id="SignalP"/>
    </source>
</evidence>
<reference evidence="3" key="2">
    <citation type="submission" date="2025-08" db="UniProtKB">
        <authorList>
            <consortium name="Ensembl"/>
        </authorList>
    </citation>
    <scope>IDENTIFICATION</scope>
</reference>
<dbReference type="GeneTree" id="ENSGT01140000282819"/>
<evidence type="ECO:0008006" key="5">
    <source>
        <dbReference type="Google" id="ProtNLM"/>
    </source>
</evidence>